<sequence length="63" mass="7391">MSYLSIYLSYPTLCKCMRQLHDPQSMLDLPFYTGLLPYLHFLIAKNFKLQSHFNSSFLTNKVA</sequence>
<dbReference type="EMBL" id="KQ418483">
    <property type="protein sequence ID" value="KOF87184.1"/>
    <property type="molecule type" value="Genomic_DNA"/>
</dbReference>
<organism evidence="1">
    <name type="scientific">Octopus bimaculoides</name>
    <name type="common">California two-spotted octopus</name>
    <dbReference type="NCBI Taxonomy" id="37653"/>
    <lineage>
        <taxon>Eukaryota</taxon>
        <taxon>Metazoa</taxon>
        <taxon>Spiralia</taxon>
        <taxon>Lophotrochozoa</taxon>
        <taxon>Mollusca</taxon>
        <taxon>Cephalopoda</taxon>
        <taxon>Coleoidea</taxon>
        <taxon>Octopodiformes</taxon>
        <taxon>Octopoda</taxon>
        <taxon>Incirrata</taxon>
        <taxon>Octopodidae</taxon>
        <taxon>Octopus</taxon>
    </lineage>
</organism>
<gene>
    <name evidence="1" type="ORF">OCBIM_22017354mg</name>
</gene>
<dbReference type="AlphaFoldDB" id="A0A0L8HDP1"/>
<accession>A0A0L8HDP1</accession>
<name>A0A0L8HDP1_OCTBM</name>
<protein>
    <submittedName>
        <fullName evidence="1">Uncharacterized protein</fullName>
    </submittedName>
</protein>
<reference evidence="1" key="1">
    <citation type="submission" date="2015-07" db="EMBL/GenBank/DDBJ databases">
        <title>MeaNS - Measles Nucleotide Surveillance Program.</title>
        <authorList>
            <person name="Tran T."/>
            <person name="Druce J."/>
        </authorList>
    </citation>
    <scope>NUCLEOTIDE SEQUENCE</scope>
    <source>
        <strain evidence="1">UCB-OBI-ISO-001</strain>
        <tissue evidence="1">Gonad</tissue>
    </source>
</reference>
<evidence type="ECO:0000313" key="1">
    <source>
        <dbReference type="EMBL" id="KOF87184.1"/>
    </source>
</evidence>
<proteinExistence type="predicted"/>